<dbReference type="Gene3D" id="1.10.630.10">
    <property type="entry name" value="Cytochrome P450"/>
    <property type="match status" value="1"/>
</dbReference>
<name>A0ABC8UWH7_9AQUA</name>
<dbReference type="PRINTS" id="PR00463">
    <property type="entry name" value="EP450I"/>
</dbReference>
<dbReference type="AlphaFoldDB" id="A0ABC8UWH7"/>
<dbReference type="FunFam" id="1.10.630.10:FF:000007">
    <property type="entry name" value="Cytochrome P450 76C4"/>
    <property type="match status" value="1"/>
</dbReference>
<protein>
    <recommendedName>
        <fullName evidence="12">Geraniol 10-hydroxylase</fullName>
    </recommendedName>
</protein>
<keyword evidence="4 8" id="KW-0560">Oxidoreductase</keyword>
<organism evidence="10 11">
    <name type="scientific">Ilex paraguariensis</name>
    <name type="common">yerba mate</name>
    <dbReference type="NCBI Taxonomy" id="185542"/>
    <lineage>
        <taxon>Eukaryota</taxon>
        <taxon>Viridiplantae</taxon>
        <taxon>Streptophyta</taxon>
        <taxon>Embryophyta</taxon>
        <taxon>Tracheophyta</taxon>
        <taxon>Spermatophyta</taxon>
        <taxon>Magnoliopsida</taxon>
        <taxon>eudicotyledons</taxon>
        <taxon>Gunneridae</taxon>
        <taxon>Pentapetalae</taxon>
        <taxon>asterids</taxon>
        <taxon>campanulids</taxon>
        <taxon>Aquifoliales</taxon>
        <taxon>Aquifoliaceae</taxon>
        <taxon>Ilex</taxon>
    </lineage>
</organism>
<feature type="signal peptide" evidence="9">
    <location>
        <begin position="1"/>
        <end position="19"/>
    </location>
</feature>
<evidence type="ECO:0000256" key="6">
    <source>
        <dbReference type="ARBA" id="ARBA00023033"/>
    </source>
</evidence>
<evidence type="ECO:0000256" key="3">
    <source>
        <dbReference type="ARBA" id="ARBA00022723"/>
    </source>
</evidence>
<evidence type="ECO:0000313" key="11">
    <source>
        <dbReference type="Proteomes" id="UP001642360"/>
    </source>
</evidence>
<dbReference type="PROSITE" id="PS00086">
    <property type="entry name" value="CYTOCHROME_P450"/>
    <property type="match status" value="1"/>
</dbReference>
<reference evidence="10 11" key="1">
    <citation type="submission" date="2024-02" db="EMBL/GenBank/DDBJ databases">
        <authorList>
            <person name="Vignale AGUSTIN F."/>
            <person name="Sosa J E."/>
            <person name="Modenutti C."/>
        </authorList>
    </citation>
    <scope>NUCLEOTIDE SEQUENCE [LARGE SCALE GENOMIC DNA]</scope>
</reference>
<feature type="chain" id="PRO_5044806535" description="Geraniol 10-hydroxylase" evidence="9">
    <location>
        <begin position="20"/>
        <end position="499"/>
    </location>
</feature>
<dbReference type="GO" id="GO:0046872">
    <property type="term" value="F:metal ion binding"/>
    <property type="evidence" value="ECO:0007669"/>
    <property type="project" value="UniProtKB-KW"/>
</dbReference>
<dbReference type="SUPFAM" id="SSF48264">
    <property type="entry name" value="Cytochrome P450"/>
    <property type="match status" value="1"/>
</dbReference>
<evidence type="ECO:0008006" key="12">
    <source>
        <dbReference type="Google" id="ProtNLM"/>
    </source>
</evidence>
<keyword evidence="2 7" id="KW-0349">Heme</keyword>
<sequence length="499" mass="55895">MDFLVTMLALLFAFTLIQSLLSLATGGSKNRKLPPGPAKFPIIGNLNKLGDLPHQSLAELAKTHGPIMSLKIGQITTVVISSSVTAKEVLQKQDLAFANRAIPDAAHASNHHQHSVAWLPVASRWRNLRKIMNSNIFSGNKLDANQHLRRTKVEELISYCRRRSQGGVAVDIGRAAFRTSLNMLSNTIFSKDMTDPFQDTAKEFKDLVWNIMVEVGKPNLVDFFPLLRKIDPQGIRRRLTGYFEKALKVFGGLIDERLDIRRLQKTEKGDVLDVLLNTIEENPQEMDRTQIEHVFLDLFTAGTDTTSSTVEWGMAELMKNPEAMKKAKAELQQTIGKGKPIEEADVSHLPYLRCIMKETLRLHPAAPFLIPRKPETDVEVCGYTVPKGSQVLVNAWAIGRDSSAWENHLAFVPERFLASEIDFRGQDFELIPFGAGRRICPGMPLAIRMIPVMLGSLINSFDWKLEGDVAPKELDMKEKYGITLQKAHPLRAVPIPIHT</sequence>
<accession>A0ABC8UWH7</accession>
<feature type="binding site" description="axial binding residue" evidence="7">
    <location>
        <position position="440"/>
    </location>
    <ligand>
        <name>heme</name>
        <dbReference type="ChEBI" id="CHEBI:30413"/>
    </ligand>
    <ligandPart>
        <name>Fe</name>
        <dbReference type="ChEBI" id="CHEBI:18248"/>
    </ligandPart>
</feature>
<keyword evidence="9" id="KW-0732">Signal</keyword>
<proteinExistence type="inferred from homology"/>
<dbReference type="PRINTS" id="PR00385">
    <property type="entry name" value="P450"/>
</dbReference>
<evidence type="ECO:0000256" key="5">
    <source>
        <dbReference type="ARBA" id="ARBA00023004"/>
    </source>
</evidence>
<evidence type="ECO:0000313" key="10">
    <source>
        <dbReference type="EMBL" id="CAK9185440.1"/>
    </source>
</evidence>
<comment type="cofactor">
    <cofactor evidence="7">
        <name>heme</name>
        <dbReference type="ChEBI" id="CHEBI:30413"/>
    </cofactor>
</comment>
<dbReference type="InterPro" id="IPR002401">
    <property type="entry name" value="Cyt_P450_E_grp-I"/>
</dbReference>
<dbReference type="PANTHER" id="PTHR47950:SF4">
    <property type="entry name" value="GERANIOL 8-HYDROXYLASE-LIKE"/>
    <property type="match status" value="1"/>
</dbReference>
<dbReference type="InterPro" id="IPR017972">
    <property type="entry name" value="Cyt_P450_CS"/>
</dbReference>
<dbReference type="Pfam" id="PF00067">
    <property type="entry name" value="p450"/>
    <property type="match status" value="1"/>
</dbReference>
<dbReference type="Proteomes" id="UP001642360">
    <property type="component" value="Unassembled WGS sequence"/>
</dbReference>
<comment type="caution">
    <text evidence="10">The sequence shown here is derived from an EMBL/GenBank/DDBJ whole genome shotgun (WGS) entry which is preliminary data.</text>
</comment>
<keyword evidence="5 7" id="KW-0408">Iron</keyword>
<dbReference type="CDD" id="cd11073">
    <property type="entry name" value="CYP76-like"/>
    <property type="match status" value="1"/>
</dbReference>
<keyword evidence="6 8" id="KW-0503">Monooxygenase</keyword>
<dbReference type="PANTHER" id="PTHR47950">
    <property type="entry name" value="CYTOCHROME P450, FAMILY 76, SUBFAMILY C, POLYPEPTIDE 5-RELATED"/>
    <property type="match status" value="1"/>
</dbReference>
<dbReference type="EMBL" id="CAUOFW020009313">
    <property type="protein sequence ID" value="CAK9185440.1"/>
    <property type="molecule type" value="Genomic_DNA"/>
</dbReference>
<evidence type="ECO:0000256" key="4">
    <source>
        <dbReference type="ARBA" id="ARBA00023002"/>
    </source>
</evidence>
<evidence type="ECO:0000256" key="8">
    <source>
        <dbReference type="RuleBase" id="RU000461"/>
    </source>
</evidence>
<dbReference type="InterPro" id="IPR036396">
    <property type="entry name" value="Cyt_P450_sf"/>
</dbReference>
<keyword evidence="3 7" id="KW-0479">Metal-binding</keyword>
<gene>
    <name evidence="10" type="ORF">ILEXP_LOCUS55839</name>
</gene>
<evidence type="ECO:0000256" key="7">
    <source>
        <dbReference type="PIRSR" id="PIRSR602401-1"/>
    </source>
</evidence>
<evidence type="ECO:0000256" key="9">
    <source>
        <dbReference type="SAM" id="SignalP"/>
    </source>
</evidence>
<comment type="similarity">
    <text evidence="1 8">Belongs to the cytochrome P450 family.</text>
</comment>
<keyword evidence="11" id="KW-1185">Reference proteome</keyword>
<evidence type="ECO:0000256" key="2">
    <source>
        <dbReference type="ARBA" id="ARBA00022617"/>
    </source>
</evidence>
<evidence type="ECO:0000256" key="1">
    <source>
        <dbReference type="ARBA" id="ARBA00010617"/>
    </source>
</evidence>
<dbReference type="GO" id="GO:0004497">
    <property type="term" value="F:monooxygenase activity"/>
    <property type="evidence" value="ECO:0007669"/>
    <property type="project" value="UniProtKB-KW"/>
</dbReference>
<dbReference type="InterPro" id="IPR001128">
    <property type="entry name" value="Cyt_P450"/>
</dbReference>